<evidence type="ECO:0000313" key="2">
    <source>
        <dbReference type="Proteomes" id="UP001055879"/>
    </source>
</evidence>
<organism evidence="1 2">
    <name type="scientific">Arctium lappa</name>
    <name type="common">Greater burdock</name>
    <name type="synonym">Lappa major</name>
    <dbReference type="NCBI Taxonomy" id="4217"/>
    <lineage>
        <taxon>Eukaryota</taxon>
        <taxon>Viridiplantae</taxon>
        <taxon>Streptophyta</taxon>
        <taxon>Embryophyta</taxon>
        <taxon>Tracheophyta</taxon>
        <taxon>Spermatophyta</taxon>
        <taxon>Magnoliopsida</taxon>
        <taxon>eudicotyledons</taxon>
        <taxon>Gunneridae</taxon>
        <taxon>Pentapetalae</taxon>
        <taxon>asterids</taxon>
        <taxon>campanulids</taxon>
        <taxon>Asterales</taxon>
        <taxon>Asteraceae</taxon>
        <taxon>Carduoideae</taxon>
        <taxon>Cardueae</taxon>
        <taxon>Arctiinae</taxon>
        <taxon>Arctium</taxon>
    </lineage>
</organism>
<name>A0ACB8XF51_ARCLA</name>
<comment type="caution">
    <text evidence="1">The sequence shown here is derived from an EMBL/GenBank/DDBJ whole genome shotgun (WGS) entry which is preliminary data.</text>
</comment>
<accession>A0ACB8XF51</accession>
<keyword evidence="2" id="KW-1185">Reference proteome</keyword>
<reference evidence="2" key="1">
    <citation type="journal article" date="2022" name="Mol. Ecol. Resour.">
        <title>The genomes of chicory, endive, great burdock and yacon provide insights into Asteraceae palaeo-polyploidization history and plant inulin production.</title>
        <authorList>
            <person name="Fan W."/>
            <person name="Wang S."/>
            <person name="Wang H."/>
            <person name="Wang A."/>
            <person name="Jiang F."/>
            <person name="Liu H."/>
            <person name="Zhao H."/>
            <person name="Xu D."/>
            <person name="Zhang Y."/>
        </authorList>
    </citation>
    <scope>NUCLEOTIDE SEQUENCE [LARGE SCALE GENOMIC DNA]</scope>
    <source>
        <strain evidence="2">cv. Niubang</strain>
    </source>
</reference>
<dbReference type="EMBL" id="CM042064">
    <property type="protein sequence ID" value="KAI3665615.1"/>
    <property type="molecule type" value="Genomic_DNA"/>
</dbReference>
<gene>
    <name evidence="1" type="ORF">L6452_44244</name>
</gene>
<reference evidence="1 2" key="2">
    <citation type="journal article" date="2022" name="Mol. Ecol. Resour.">
        <title>The genomes of chicory, endive, great burdock and yacon provide insights into Asteraceae paleo-polyploidization history and plant inulin production.</title>
        <authorList>
            <person name="Fan W."/>
            <person name="Wang S."/>
            <person name="Wang H."/>
            <person name="Wang A."/>
            <person name="Jiang F."/>
            <person name="Liu H."/>
            <person name="Zhao H."/>
            <person name="Xu D."/>
            <person name="Zhang Y."/>
        </authorList>
    </citation>
    <scope>NUCLEOTIDE SEQUENCE [LARGE SCALE GENOMIC DNA]</scope>
    <source>
        <strain evidence="2">cv. Niubang</strain>
    </source>
</reference>
<sequence length="87" mass="9423">MDVYGCGRSGGQVRDEYRMDYDPDRGGYGKLVQKELEEQRQVIDYGVGSLGSFQPPSMAPNYGRHGGDGHGYRGTQRHGKCVGPGGA</sequence>
<protein>
    <submittedName>
        <fullName evidence="1">Uncharacterized protein</fullName>
    </submittedName>
</protein>
<proteinExistence type="predicted"/>
<evidence type="ECO:0000313" key="1">
    <source>
        <dbReference type="EMBL" id="KAI3665615.1"/>
    </source>
</evidence>
<dbReference type="Proteomes" id="UP001055879">
    <property type="component" value="Linkage Group LG18"/>
</dbReference>